<comment type="caution">
    <text evidence="1">The sequence shown here is derived from an EMBL/GenBank/DDBJ whole genome shotgun (WGS) entry which is preliminary data.</text>
</comment>
<proteinExistence type="predicted"/>
<protein>
    <submittedName>
        <fullName evidence="1">Uncharacterized protein</fullName>
    </submittedName>
</protein>
<name>A0A5M6DGS6_9BACT</name>
<dbReference type="Gene3D" id="1.25.40.10">
    <property type="entry name" value="Tetratricopeptide repeat domain"/>
    <property type="match status" value="1"/>
</dbReference>
<evidence type="ECO:0000313" key="2">
    <source>
        <dbReference type="Proteomes" id="UP000324479"/>
    </source>
</evidence>
<dbReference type="InterPro" id="IPR011990">
    <property type="entry name" value="TPR-like_helical_dom_sf"/>
</dbReference>
<organism evidence="1 2">
    <name type="scientific">Roseiconus nitratireducens</name>
    <dbReference type="NCBI Taxonomy" id="2605748"/>
    <lineage>
        <taxon>Bacteria</taxon>
        <taxon>Pseudomonadati</taxon>
        <taxon>Planctomycetota</taxon>
        <taxon>Planctomycetia</taxon>
        <taxon>Pirellulales</taxon>
        <taxon>Pirellulaceae</taxon>
        <taxon>Roseiconus</taxon>
    </lineage>
</organism>
<keyword evidence="2" id="KW-1185">Reference proteome</keyword>
<dbReference type="Proteomes" id="UP000324479">
    <property type="component" value="Unassembled WGS sequence"/>
</dbReference>
<accession>A0A5M6DGS6</accession>
<evidence type="ECO:0000313" key="1">
    <source>
        <dbReference type="EMBL" id="KAA5545596.1"/>
    </source>
</evidence>
<dbReference type="AlphaFoldDB" id="A0A5M6DGS6"/>
<dbReference type="EMBL" id="VWOX01000003">
    <property type="protein sequence ID" value="KAA5545596.1"/>
    <property type="molecule type" value="Genomic_DNA"/>
</dbReference>
<reference evidence="1 2" key="1">
    <citation type="submission" date="2019-08" db="EMBL/GenBank/DDBJ databases">
        <authorList>
            <person name="Dhanesh K."/>
            <person name="Kumar G."/>
            <person name="Sasikala C."/>
            <person name="Venkata Ramana C."/>
        </authorList>
    </citation>
    <scope>NUCLEOTIDE SEQUENCE [LARGE SCALE GENOMIC DNA]</scope>
    <source>
        <strain evidence="1 2">JC645</strain>
    </source>
</reference>
<sequence length="443" mass="47197">MGLLCISVAGCRATGATVDQARGAFATGQLDTAASMLSELAEGPRTTRAECELDLAVVELARGDVTSAESRLRTLRDHFDALPQTVSVGDAVAVATDDNAREFHLSGYEQVMLRTLLALCSLAGDQTDAEAYCLQAQQRQSELARQAQERQIDPEAYGQIALAHYLRGTLREATHQNYDDAERAFRLVSTIQPSFAPVGQDIARAANGAHSEPGHGVVYVIACVGHGPRLVETVAETTTASMQIASMMLRAHENHEQGDDDELVLPNIASVKVPAVQVPPSRLAVIGVSSGSEPLGVTQTLTDLGQLACRQVEAEMPWTIARAVVRRTLKETSVHAASNALGLQGSAATVFEFAASSAWSGTEKADTRCWGLLPREVQVLRAELPAGAQTLQLAPLAGDGRCFAPTIHYPLQIEDGRNHYVLVMAPEQILSVVPAPVDAPEAL</sequence>
<gene>
    <name evidence="1" type="ORF">FYK55_06925</name>
</gene>